<evidence type="ECO:0000259" key="1">
    <source>
        <dbReference type="Pfam" id="PF13472"/>
    </source>
</evidence>
<dbReference type="AlphaFoldDB" id="A0A2N5Q289"/>
<dbReference type="SUPFAM" id="SSF52266">
    <property type="entry name" value="SGNH hydrolase"/>
    <property type="match status" value="1"/>
</dbReference>
<dbReference type="EMBL" id="NIHW01000006">
    <property type="protein sequence ID" value="PLT88516.1"/>
    <property type="molecule type" value="Genomic_DNA"/>
</dbReference>
<sequence length="262" mass="29263">MVRIRGQKIRMKRQKKKHVIIGAGAVAVLAAVTLIAEGISYFSAETVDTKEGLAIIKAAEKENVKDIEKKINKLDTKDKLESQEASGEINYKSLFSSSVVMGDSISEAFTEYDLLNASSVVAKIGVELDELDDQIKTVADINPQVIFLSYGMNDVIATNGDTDLFIKEYKAVIDQLRKKLPDTTLYVNSIFPVSAAKQEEKPVFQKIPEYNAALQKMCDENQIAFLDNTSLVSDTYYEEDGIHFKADFYPIWLKRMAEVATL</sequence>
<dbReference type="Gene3D" id="3.40.50.1110">
    <property type="entry name" value="SGNH hydrolase"/>
    <property type="match status" value="1"/>
</dbReference>
<name>A0A2N5Q289_MEDGN</name>
<accession>A0A2N5Q289</accession>
<comment type="caution">
    <text evidence="2">The sequence shown here is derived from an EMBL/GenBank/DDBJ whole genome shotgun (WGS) entry which is preliminary data.</text>
</comment>
<gene>
    <name evidence="2" type="ORF">CDL20_03915</name>
</gene>
<evidence type="ECO:0000313" key="2">
    <source>
        <dbReference type="EMBL" id="PLT88516.1"/>
    </source>
</evidence>
<reference evidence="2 3" key="1">
    <citation type="journal article" date="2017" name="Genome Med.">
        <title>A novel Ruminococcus gnavus clade enriched in inflammatory bowel disease patients.</title>
        <authorList>
            <person name="Hall A.B."/>
            <person name="Yassour M."/>
            <person name="Sauk J."/>
            <person name="Garner A."/>
            <person name="Jiang X."/>
            <person name="Arthur T."/>
            <person name="Lagoudas G.K."/>
            <person name="Vatanen T."/>
            <person name="Fornelos N."/>
            <person name="Wilson R."/>
            <person name="Bertha M."/>
            <person name="Cohen M."/>
            <person name="Garber J."/>
            <person name="Khalili H."/>
            <person name="Gevers D."/>
            <person name="Ananthakrishnan A.N."/>
            <person name="Kugathasan S."/>
            <person name="Lander E.S."/>
            <person name="Blainey P."/>
            <person name="Vlamakis H."/>
            <person name="Xavier R.J."/>
            <person name="Huttenhower C."/>
        </authorList>
    </citation>
    <scope>NUCLEOTIDE SEQUENCE [LARGE SCALE GENOMIC DNA]</scope>
    <source>
        <strain evidence="2 3">RJX1128</strain>
    </source>
</reference>
<feature type="domain" description="SGNH hydrolase-type esterase" evidence="1">
    <location>
        <begin position="127"/>
        <end position="247"/>
    </location>
</feature>
<proteinExistence type="predicted"/>
<evidence type="ECO:0000313" key="3">
    <source>
        <dbReference type="Proteomes" id="UP000234840"/>
    </source>
</evidence>
<protein>
    <submittedName>
        <fullName evidence="2">Phospholipase</fullName>
    </submittedName>
</protein>
<organism evidence="2 3">
    <name type="scientific">Mediterraneibacter gnavus</name>
    <name type="common">Ruminococcus gnavus</name>
    <dbReference type="NCBI Taxonomy" id="33038"/>
    <lineage>
        <taxon>Bacteria</taxon>
        <taxon>Bacillati</taxon>
        <taxon>Bacillota</taxon>
        <taxon>Clostridia</taxon>
        <taxon>Lachnospirales</taxon>
        <taxon>Lachnospiraceae</taxon>
        <taxon>Mediterraneibacter</taxon>
    </lineage>
</organism>
<dbReference type="Pfam" id="PF13472">
    <property type="entry name" value="Lipase_GDSL_2"/>
    <property type="match status" value="1"/>
</dbReference>
<dbReference type="Proteomes" id="UP000234840">
    <property type="component" value="Unassembled WGS sequence"/>
</dbReference>
<dbReference type="InterPro" id="IPR036514">
    <property type="entry name" value="SGNH_hydro_sf"/>
</dbReference>
<dbReference type="InterPro" id="IPR013830">
    <property type="entry name" value="SGNH_hydro"/>
</dbReference>